<reference evidence="3 4" key="1">
    <citation type="journal article" date="2016" name="Int. J. Syst. Evol. Microbiol.">
        <title>Tessaracoccus flavus sp. nov., isolated from the drainage system of a lindane-producing factory.</title>
        <authorList>
            <person name="Kumari R."/>
            <person name="Singh P."/>
            <person name="Schumann P."/>
            <person name="Lal R."/>
        </authorList>
    </citation>
    <scope>NUCLEOTIDE SEQUENCE [LARGE SCALE GENOMIC DNA]</scope>
    <source>
        <strain evidence="3 4">RP1T</strain>
    </source>
</reference>
<evidence type="ECO:0000313" key="4">
    <source>
        <dbReference type="Proteomes" id="UP000188324"/>
    </source>
</evidence>
<dbReference type="EMBL" id="CP019605">
    <property type="protein sequence ID" value="AQP43537.1"/>
    <property type="molecule type" value="Genomic_DNA"/>
</dbReference>
<keyword evidence="1" id="KW-0175">Coiled coil</keyword>
<evidence type="ECO:0000313" key="3">
    <source>
        <dbReference type="EMBL" id="AQP43537.1"/>
    </source>
</evidence>
<name>A0A1Q2CBQ6_9ACTN</name>
<keyword evidence="2" id="KW-0812">Transmembrane</keyword>
<evidence type="ECO:0008006" key="5">
    <source>
        <dbReference type="Google" id="ProtNLM"/>
    </source>
</evidence>
<gene>
    <name evidence="3" type="ORF">RPIT_00810</name>
</gene>
<organism evidence="3 4">
    <name type="scientific">Tessaracoccus flavus</name>
    <dbReference type="NCBI Taxonomy" id="1610493"/>
    <lineage>
        <taxon>Bacteria</taxon>
        <taxon>Bacillati</taxon>
        <taxon>Actinomycetota</taxon>
        <taxon>Actinomycetes</taxon>
        <taxon>Propionibacteriales</taxon>
        <taxon>Propionibacteriaceae</taxon>
        <taxon>Tessaracoccus</taxon>
    </lineage>
</organism>
<keyword evidence="2" id="KW-0472">Membrane</keyword>
<sequence>MLHERALLALKSGLAAGLGWVVGAQFPGVMAEYAYYASLGGISVIYPAISDSVREAIRATAAIILGALVAALMQIISWPNALTVGLVVVIGTALGGLRFLGEQRHWVATAALFVLIFSGDPPQDYILIYVGQILTGALIGLAVNAAVPKMNLTSLSDAAEGLRAELVVQLRRVAELLRERDEPDAEQLEAVFDEIDNERDRLRQALEKVKRSTEGNPRAVRYEGVRRSLQDRARSLAHIAFMVQDVGVVLQDVQRDDYRVLDLQLRRATATAFAGLADVIETPTAELAERVRADVTDLMNQVHNAEFDDVEGRYLAGIIAASAQLSLSTALSSLPVVEDS</sequence>
<proteinExistence type="predicted"/>
<protein>
    <recommendedName>
        <fullName evidence="5">FUSC family protein</fullName>
    </recommendedName>
</protein>
<keyword evidence="4" id="KW-1185">Reference proteome</keyword>
<evidence type="ECO:0000256" key="2">
    <source>
        <dbReference type="SAM" id="Phobius"/>
    </source>
</evidence>
<keyword evidence="2" id="KW-1133">Transmembrane helix</keyword>
<dbReference type="KEGG" id="tfl:RPIT_00810"/>
<accession>A0A1Q2CBQ6</accession>
<feature type="transmembrane region" description="Helical" evidence="2">
    <location>
        <begin position="33"/>
        <end position="49"/>
    </location>
</feature>
<feature type="coiled-coil region" evidence="1">
    <location>
        <begin position="159"/>
        <end position="212"/>
    </location>
</feature>
<feature type="transmembrane region" description="Helical" evidence="2">
    <location>
        <begin position="56"/>
        <end position="76"/>
    </location>
</feature>
<dbReference type="Proteomes" id="UP000188324">
    <property type="component" value="Chromosome"/>
</dbReference>
<dbReference type="STRING" id="1610493.RPIT_00810"/>
<feature type="transmembrane region" description="Helical" evidence="2">
    <location>
        <begin position="82"/>
        <end position="100"/>
    </location>
</feature>
<feature type="transmembrane region" description="Helical" evidence="2">
    <location>
        <begin position="126"/>
        <end position="147"/>
    </location>
</feature>
<evidence type="ECO:0000256" key="1">
    <source>
        <dbReference type="SAM" id="Coils"/>
    </source>
</evidence>
<dbReference type="AlphaFoldDB" id="A0A1Q2CBQ6"/>